<dbReference type="SUPFAM" id="SSF90123">
    <property type="entry name" value="ABC transporter transmembrane region"/>
    <property type="match status" value="2"/>
</dbReference>
<dbReference type="InterPro" id="IPR003439">
    <property type="entry name" value="ABC_transporter-like_ATP-bd"/>
</dbReference>
<dbReference type="InterPro" id="IPR011527">
    <property type="entry name" value="ABC1_TM_dom"/>
</dbReference>
<dbReference type="InterPro" id="IPR027417">
    <property type="entry name" value="P-loop_NTPase"/>
</dbReference>
<feature type="transmembrane region" description="Helical" evidence="8">
    <location>
        <begin position="866"/>
        <end position="884"/>
    </location>
</feature>
<dbReference type="GO" id="GO:0005524">
    <property type="term" value="F:ATP binding"/>
    <property type="evidence" value="ECO:0007669"/>
    <property type="project" value="UniProtKB-KW"/>
</dbReference>
<feature type="domain" description="ABC transmembrane type-1" evidence="10">
    <location>
        <begin position="720"/>
        <end position="1006"/>
    </location>
</feature>
<dbReference type="FunFam" id="3.40.50.300:FF:000916">
    <property type="entry name" value="ABC transporter B family member 9"/>
    <property type="match status" value="1"/>
</dbReference>
<evidence type="ECO:0000256" key="5">
    <source>
        <dbReference type="ARBA" id="ARBA00022840"/>
    </source>
</evidence>
<feature type="transmembrane region" description="Helical" evidence="8">
    <location>
        <begin position="980"/>
        <end position="1007"/>
    </location>
</feature>
<dbReference type="GO" id="GO:0090374">
    <property type="term" value="P:oligopeptide export from mitochondrion"/>
    <property type="evidence" value="ECO:0007669"/>
    <property type="project" value="TreeGrafter"/>
</dbReference>
<dbReference type="InterPro" id="IPR036640">
    <property type="entry name" value="ABC1_TM_sf"/>
</dbReference>
<evidence type="ECO:0000256" key="3">
    <source>
        <dbReference type="ARBA" id="ARBA00022692"/>
    </source>
</evidence>
<feature type="transmembrane region" description="Helical" evidence="8">
    <location>
        <begin position="759"/>
        <end position="792"/>
    </location>
</feature>
<feature type="transmembrane region" description="Helical" evidence="8">
    <location>
        <begin position="212"/>
        <end position="229"/>
    </location>
</feature>
<dbReference type="FunFam" id="3.40.50.300:FF:002283">
    <property type="entry name" value="p-GlycoProtein related"/>
    <property type="match status" value="1"/>
</dbReference>
<evidence type="ECO:0000256" key="6">
    <source>
        <dbReference type="ARBA" id="ARBA00022989"/>
    </source>
</evidence>
<evidence type="ECO:0000313" key="12">
    <source>
        <dbReference type="Proteomes" id="UP000024404"/>
    </source>
</evidence>
<sequence length="1280" mass="141187">MTELKTNEQFADDSSEQYEQSAIDKFISIILCRGDFAKQKLDAKPVSFFQLFRFATTCDRFMLSISALLAIFTGIGQPMICLIGGKLTNVFLLTKTFERNDTFWYQAYIYVYLYASIGITMVITTTIQYICAKNASLNITCTMRQEYMKSLLRQEAAWFDQQKTGTLTAQLNANIEKIKDGIGDKVGMILRGVTMFLTCVIIGFIYDWRLTLVMFGTGPISAALLSTMARQMEHSSSMQSNTDGRAAAVLEESIMNVKTVAACNAQETMIKRYAATLKACRKFALHAYAFAGFFDGLFFLVLYVFFAAGFYYGAYLYQIRIIMNPGYIFAVANLIMFGSYNLGVLSPHLMAVLNARVAAAVIYKIIDRKPSFDSSSTDGMKVNEVKGGIEFQNVKFSYPKSKEHLVLNGLSWTAKPGDTVALVGHSGCGKSTSTGLLTRLYNCNSGAILIDGINICDINIHTLRNIVGVVQQEPLLFSGTIKENIRLGKLDLTDQEIIDACKIANAHDFINKLSEGYDTMIGAGGIQLSGGQKQRIAIARTIVRNPRILLLDEATSALDAESEVIVQNALKKAFVGRTTIIIAHRLSTLRDSNQIIVLDKGQVAEIGTHKELCNNKDGIYASLVKSQQFEAQQKPTSPPVVELPLETFHRSNTRDSRNSSGYGIMSSFTRGSIMSGNVTCVSIPEKSTEITVELNGKKKSKPKGLWQLYTNCHGNYGKMIIALLVSFLRGLELPLFVLIFDLTFVVFAQAKLESVLERILPIAIIYIALGIACLIVIFSATFTFGWTAECVVDSLRLRAMRNMLYQNAEYFDTPSTSTAVTVTRISVDAPNIKAALDPRMMQISNNIVAILVLVTIAVIFNWPVGLLGSGSLLLLILMLTLIASKMQKLNKCALKQDLTGQLALEIVEQIRTIQLITREEHFHRLYVQKIEDLLYLQKKSSPYEAILFAVTSSFMFFSDMISYAAGIALIYYGYSLPQEIFTASWSIATSGWALIMVSGCLNTFVMASPASNSLFRIINTGSDMNSVDDGLRPAITGDVQFNKIKFSYPTRPQRNVLNGLNLAAYAGQTVAVTGPSGSGKSTVIALLERFYRFNSGQLTLDDNSITKISLRYLREQIALVGQEPILFSGTILENILLGTTGKTLSDVREACKIANIIDFIETSPKGYDTEVGEHGGQLSGGQKQRIAIARALVRNPKILLLDEATSALDAECERTVQQALDAASSGRTCITVAHRLSSIQHADQIFFVENGKVVEEGTHQELVEFDGKYADLIRKQDLSS</sequence>
<dbReference type="CDD" id="cd18577">
    <property type="entry name" value="ABC_6TM_Pgp_ABCB1_D1_like"/>
    <property type="match status" value="1"/>
</dbReference>
<feature type="transmembrane region" description="Helical" evidence="8">
    <location>
        <begin position="188"/>
        <end position="206"/>
    </location>
</feature>
<feature type="transmembrane region" description="Helical" evidence="8">
    <location>
        <begin position="945"/>
        <end position="974"/>
    </location>
</feature>
<name>A0A8R1XRA8_ONCVO</name>
<keyword evidence="5" id="KW-0067">ATP-binding</keyword>
<dbReference type="SUPFAM" id="SSF52540">
    <property type="entry name" value="P-loop containing nucleoside triphosphate hydrolases"/>
    <property type="match status" value="2"/>
</dbReference>
<evidence type="ECO:0000256" key="7">
    <source>
        <dbReference type="ARBA" id="ARBA00023136"/>
    </source>
</evidence>
<keyword evidence="6 8" id="KW-1133">Transmembrane helix</keyword>
<dbReference type="Proteomes" id="UP000024404">
    <property type="component" value="Unassembled WGS sequence"/>
</dbReference>
<evidence type="ECO:0000259" key="10">
    <source>
        <dbReference type="PROSITE" id="PS50929"/>
    </source>
</evidence>
<feature type="transmembrane region" description="Helical" evidence="8">
    <location>
        <begin position="720"/>
        <end position="747"/>
    </location>
</feature>
<evidence type="ECO:0000256" key="1">
    <source>
        <dbReference type="ARBA" id="ARBA00004141"/>
    </source>
</evidence>
<dbReference type="PANTHER" id="PTHR43394:SF27">
    <property type="entry name" value="ATP-DEPENDENT TRANSLOCASE ABCB1-LIKE"/>
    <property type="match status" value="1"/>
</dbReference>
<dbReference type="AlphaFoldDB" id="A0A8R1XRA8"/>
<dbReference type="Gene3D" id="1.20.1560.10">
    <property type="entry name" value="ABC transporter type 1, transmembrane domain"/>
    <property type="match status" value="2"/>
</dbReference>
<dbReference type="GO" id="GO:0015421">
    <property type="term" value="F:ABC-type oligopeptide transporter activity"/>
    <property type="evidence" value="ECO:0007669"/>
    <property type="project" value="TreeGrafter"/>
</dbReference>
<dbReference type="GO" id="GO:0035194">
    <property type="term" value="P:regulatory ncRNA-mediated post-transcriptional gene silencing"/>
    <property type="evidence" value="ECO:0007669"/>
    <property type="project" value="EnsemblMetazoa"/>
</dbReference>
<feature type="transmembrane region" description="Helical" evidence="8">
    <location>
        <begin position="843"/>
        <end position="860"/>
    </location>
</feature>
<dbReference type="EnsemblMetazoa" id="OVOC10486.1">
    <property type="protein sequence ID" value="OVOC10486.1"/>
    <property type="gene ID" value="WBGene00247295"/>
</dbReference>
<keyword evidence="12" id="KW-1185">Reference proteome</keyword>
<feature type="transmembrane region" description="Helical" evidence="8">
    <location>
        <begin position="107"/>
        <end position="130"/>
    </location>
</feature>
<evidence type="ECO:0000259" key="9">
    <source>
        <dbReference type="PROSITE" id="PS50893"/>
    </source>
</evidence>
<evidence type="ECO:0000256" key="2">
    <source>
        <dbReference type="ARBA" id="ARBA00007577"/>
    </source>
</evidence>
<dbReference type="Pfam" id="PF00005">
    <property type="entry name" value="ABC_tran"/>
    <property type="match status" value="2"/>
</dbReference>
<feature type="transmembrane region" description="Helical" evidence="8">
    <location>
        <begin position="326"/>
        <end position="346"/>
    </location>
</feature>
<feature type="domain" description="ABC transmembrane type-1" evidence="10">
    <location>
        <begin position="65"/>
        <end position="354"/>
    </location>
</feature>
<comment type="similarity">
    <text evidence="2">Belongs to the ABC transporter superfamily. ABCB family. Multidrug resistance exporter (TC 3.A.1.201) subfamily.</text>
</comment>
<comment type="subcellular location">
    <subcellularLocation>
        <location evidence="1">Membrane</location>
        <topology evidence="1">Multi-pass membrane protein</topology>
    </subcellularLocation>
</comment>
<keyword evidence="7 8" id="KW-0472">Membrane</keyword>
<dbReference type="InterPro" id="IPR017871">
    <property type="entry name" value="ABC_transporter-like_CS"/>
</dbReference>
<dbReference type="PROSITE" id="PS50893">
    <property type="entry name" value="ABC_TRANSPORTER_2"/>
    <property type="match status" value="2"/>
</dbReference>
<dbReference type="InterPro" id="IPR039421">
    <property type="entry name" value="Type_1_exporter"/>
</dbReference>
<dbReference type="PANTHER" id="PTHR43394">
    <property type="entry name" value="ATP-DEPENDENT PERMEASE MDL1, MITOCHONDRIAL"/>
    <property type="match status" value="1"/>
</dbReference>
<evidence type="ECO:0000313" key="11">
    <source>
        <dbReference type="EnsemblMetazoa" id="OVOC10486.1"/>
    </source>
</evidence>
<proteinExistence type="inferred from homology"/>
<dbReference type="Pfam" id="PF00664">
    <property type="entry name" value="ABC_membrane"/>
    <property type="match status" value="2"/>
</dbReference>
<keyword evidence="4" id="KW-0547">Nucleotide-binding</keyword>
<feature type="transmembrane region" description="Helical" evidence="8">
    <location>
        <begin position="287"/>
        <end position="314"/>
    </location>
</feature>
<reference evidence="11" key="2">
    <citation type="submission" date="2022-06" db="UniProtKB">
        <authorList>
            <consortium name="EnsemblMetazoa"/>
        </authorList>
    </citation>
    <scope>IDENTIFICATION</scope>
</reference>
<dbReference type="PROSITE" id="PS50929">
    <property type="entry name" value="ABC_TM1F"/>
    <property type="match status" value="2"/>
</dbReference>
<reference evidence="12" key="1">
    <citation type="submission" date="2013-10" db="EMBL/GenBank/DDBJ databases">
        <title>Genome sequencing of Onchocerca volvulus.</title>
        <authorList>
            <person name="Cotton J."/>
            <person name="Tsai J."/>
            <person name="Stanley E."/>
            <person name="Tracey A."/>
            <person name="Holroyd N."/>
            <person name="Lustigman S."/>
            <person name="Berriman M."/>
        </authorList>
    </citation>
    <scope>NUCLEOTIDE SEQUENCE</scope>
</reference>
<evidence type="ECO:0000256" key="4">
    <source>
        <dbReference type="ARBA" id="ARBA00022741"/>
    </source>
</evidence>
<evidence type="ECO:0000256" key="8">
    <source>
        <dbReference type="SAM" id="Phobius"/>
    </source>
</evidence>
<protein>
    <submittedName>
        <fullName evidence="11">p-glycoprotein</fullName>
    </submittedName>
</protein>
<dbReference type="SMART" id="SM00382">
    <property type="entry name" value="AAA"/>
    <property type="match status" value="2"/>
</dbReference>
<dbReference type="Gene3D" id="3.40.50.300">
    <property type="entry name" value="P-loop containing nucleotide triphosphate hydrolases"/>
    <property type="match status" value="2"/>
</dbReference>
<accession>A0A8R1XRA8</accession>
<dbReference type="PROSITE" id="PS00211">
    <property type="entry name" value="ABC_TRANSPORTER_1"/>
    <property type="match status" value="2"/>
</dbReference>
<feature type="domain" description="ABC transporter" evidence="9">
    <location>
        <begin position="389"/>
        <end position="625"/>
    </location>
</feature>
<feature type="domain" description="ABC transporter" evidence="9">
    <location>
        <begin position="1039"/>
        <end position="1275"/>
    </location>
</feature>
<organism evidence="11 12">
    <name type="scientific">Onchocerca volvulus</name>
    <dbReference type="NCBI Taxonomy" id="6282"/>
    <lineage>
        <taxon>Eukaryota</taxon>
        <taxon>Metazoa</taxon>
        <taxon>Ecdysozoa</taxon>
        <taxon>Nematoda</taxon>
        <taxon>Chromadorea</taxon>
        <taxon>Rhabditida</taxon>
        <taxon>Spirurina</taxon>
        <taxon>Spiruromorpha</taxon>
        <taxon>Filarioidea</taxon>
        <taxon>Onchocercidae</taxon>
        <taxon>Onchocerca</taxon>
    </lineage>
</organism>
<dbReference type="CDD" id="cd03249">
    <property type="entry name" value="ABC_MTABC3_MDL1_MDL2"/>
    <property type="match status" value="2"/>
</dbReference>
<dbReference type="GO" id="GO:0005743">
    <property type="term" value="C:mitochondrial inner membrane"/>
    <property type="evidence" value="ECO:0007669"/>
    <property type="project" value="TreeGrafter"/>
</dbReference>
<keyword evidence="3 8" id="KW-0812">Transmembrane</keyword>
<feature type="transmembrane region" description="Helical" evidence="8">
    <location>
        <begin position="61"/>
        <end position="87"/>
    </location>
</feature>
<dbReference type="GO" id="GO:0016887">
    <property type="term" value="F:ATP hydrolysis activity"/>
    <property type="evidence" value="ECO:0007669"/>
    <property type="project" value="InterPro"/>
</dbReference>
<dbReference type="InterPro" id="IPR003593">
    <property type="entry name" value="AAA+_ATPase"/>
</dbReference>
<dbReference type="EMBL" id="CMVM020000343">
    <property type="status" value="NOT_ANNOTATED_CDS"/>
    <property type="molecule type" value="Genomic_DNA"/>
</dbReference>